<dbReference type="RefSeq" id="XP_070882836.1">
    <property type="nucleotide sequence ID" value="XM_071026020.1"/>
</dbReference>
<reference evidence="2 3" key="1">
    <citation type="submission" date="2024-07" db="EMBL/GenBank/DDBJ databases">
        <title>Section-level genome sequencing and comparative genomics of Aspergillus sections Usti and Cavernicolus.</title>
        <authorList>
            <consortium name="Lawrence Berkeley National Laboratory"/>
            <person name="Nybo J.L."/>
            <person name="Vesth T.C."/>
            <person name="Theobald S."/>
            <person name="Frisvad J.C."/>
            <person name="Larsen T.O."/>
            <person name="Kjaerboelling I."/>
            <person name="Rothschild-Mancinelli K."/>
            <person name="Lyhne E.K."/>
            <person name="Kogle M.E."/>
            <person name="Barry K."/>
            <person name="Clum A."/>
            <person name="Na H."/>
            <person name="Ledsgaard L."/>
            <person name="Lin J."/>
            <person name="Lipzen A."/>
            <person name="Kuo A."/>
            <person name="Riley R."/>
            <person name="Mondo S."/>
            <person name="Labutti K."/>
            <person name="Haridas S."/>
            <person name="Pangalinan J."/>
            <person name="Salamov A.A."/>
            <person name="Simmons B.A."/>
            <person name="Magnuson J.K."/>
            <person name="Chen J."/>
            <person name="Drula E."/>
            <person name="Henrissat B."/>
            <person name="Wiebenga A."/>
            <person name="Lubbers R.J."/>
            <person name="Gomes A.C."/>
            <person name="Macurrencykelacurrency M.R."/>
            <person name="Stajich J."/>
            <person name="Grigoriev I.V."/>
            <person name="Mortensen U.H."/>
            <person name="De Vries R.P."/>
            <person name="Baker S.E."/>
            <person name="Andersen M.R."/>
        </authorList>
    </citation>
    <scope>NUCLEOTIDE SEQUENCE [LARGE SCALE GENOMIC DNA]</scope>
    <source>
        <strain evidence="2 3">CBS 449.75</strain>
    </source>
</reference>
<evidence type="ECO:0000313" key="2">
    <source>
        <dbReference type="EMBL" id="KAL2863857.1"/>
    </source>
</evidence>
<dbReference type="SUPFAM" id="SSF51395">
    <property type="entry name" value="FMN-linked oxidoreductases"/>
    <property type="match status" value="1"/>
</dbReference>
<organism evidence="2 3">
    <name type="scientific">Aspergillus lucknowensis</name>
    <dbReference type="NCBI Taxonomy" id="176173"/>
    <lineage>
        <taxon>Eukaryota</taxon>
        <taxon>Fungi</taxon>
        <taxon>Dikarya</taxon>
        <taxon>Ascomycota</taxon>
        <taxon>Pezizomycotina</taxon>
        <taxon>Eurotiomycetes</taxon>
        <taxon>Eurotiomycetidae</taxon>
        <taxon>Eurotiales</taxon>
        <taxon>Aspergillaceae</taxon>
        <taxon>Aspergillus</taxon>
        <taxon>Aspergillus subgen. Nidulantes</taxon>
    </lineage>
</organism>
<dbReference type="InterPro" id="IPR013785">
    <property type="entry name" value="Aldolase_TIM"/>
</dbReference>
<dbReference type="InterPro" id="IPR045247">
    <property type="entry name" value="Oye-like"/>
</dbReference>
<proteinExistence type="predicted"/>
<keyword evidence="3" id="KW-1185">Reference proteome</keyword>
<dbReference type="GeneID" id="98141092"/>
<dbReference type="EMBL" id="JBFXLQ010000047">
    <property type="protein sequence ID" value="KAL2863857.1"/>
    <property type="molecule type" value="Genomic_DNA"/>
</dbReference>
<comment type="caution">
    <text evidence="2">The sequence shown here is derived from an EMBL/GenBank/DDBJ whole genome shotgun (WGS) entry which is preliminary data.</text>
</comment>
<dbReference type="Pfam" id="PF00724">
    <property type="entry name" value="Oxidored_FMN"/>
    <property type="match status" value="1"/>
</dbReference>
<evidence type="ECO:0000313" key="3">
    <source>
        <dbReference type="Proteomes" id="UP001610432"/>
    </source>
</evidence>
<dbReference type="Gene3D" id="3.20.20.70">
    <property type="entry name" value="Aldolase class I"/>
    <property type="match status" value="1"/>
</dbReference>
<dbReference type="InterPro" id="IPR001155">
    <property type="entry name" value="OxRdtase_FMN_N"/>
</dbReference>
<dbReference type="PANTHER" id="PTHR22893:SF91">
    <property type="entry name" value="NADPH DEHYDROGENASE 2-RELATED"/>
    <property type="match status" value="1"/>
</dbReference>
<dbReference type="Proteomes" id="UP001610432">
    <property type="component" value="Unassembled WGS sequence"/>
</dbReference>
<feature type="domain" description="NADH:flavin oxidoreductase/NADH oxidase N-terminal" evidence="1">
    <location>
        <begin position="5"/>
        <end position="343"/>
    </location>
</feature>
<accession>A0ABR4LH44</accession>
<dbReference type="CDD" id="cd02933">
    <property type="entry name" value="OYE_like_FMN"/>
    <property type="match status" value="1"/>
</dbReference>
<dbReference type="PANTHER" id="PTHR22893">
    <property type="entry name" value="NADH OXIDOREDUCTASE-RELATED"/>
    <property type="match status" value="1"/>
</dbReference>
<sequence>MPTSKLFTPLKVGSIEVAHRLALAPMTRFRNDDRHVPLDMVIQYYEQRASVPGTLLITEATLISQRAGVYKNVPGIWSPEQIAQWRKVTDAVHAKGSYIYSQLWALGRVADIEATRGEVGRPDAELIAPTAEAFSPGVVPREMSEDDIRGVIGDFATAARNAVAAGFDGVEIHGANGYLIDQFIQNVTNKRNDRWGGSVENRARFPVEVIRAVVDAIGAERTAIRYSPWSTYQGMGKDSDAELIEQFGEVARQTAEFGLAYVHLVQGTVSGNADVDAHPERDLDFFFRAYGHAGPVAVAGGYLGESARNAVDVHYKGYDVLVAIGRPWTANPDLPFRVKQGIPMRKYEREHFYTALSARGYIDYEFSEEFKTATAAA</sequence>
<gene>
    <name evidence="2" type="ORF">BJX67DRAFT_236100</name>
</gene>
<protein>
    <recommendedName>
        <fullName evidence="1">NADH:flavin oxidoreductase/NADH oxidase N-terminal domain-containing protein</fullName>
    </recommendedName>
</protein>
<name>A0ABR4LH44_9EURO</name>
<evidence type="ECO:0000259" key="1">
    <source>
        <dbReference type="Pfam" id="PF00724"/>
    </source>
</evidence>